<proteinExistence type="predicted"/>
<evidence type="ECO:0000256" key="1">
    <source>
        <dbReference type="ARBA" id="ARBA00004141"/>
    </source>
</evidence>
<evidence type="ECO:0000256" key="8">
    <source>
        <dbReference type="SAM" id="MobiDB-lite"/>
    </source>
</evidence>
<dbReference type="GO" id="GO:0016020">
    <property type="term" value="C:membrane"/>
    <property type="evidence" value="ECO:0007669"/>
    <property type="project" value="UniProtKB-SubCell"/>
</dbReference>
<feature type="repeat" description="Solcar" evidence="7">
    <location>
        <begin position="1"/>
        <end position="69"/>
    </location>
</feature>
<keyword evidence="5" id="KW-1133">Transmembrane helix</keyword>
<dbReference type="PANTHER" id="PTHR12872:SF1">
    <property type="entry name" value="ALPHA-N-ACETYLGLUCOSAMINIDASE"/>
    <property type="match status" value="1"/>
</dbReference>
<dbReference type="Gene3D" id="3.30.379.10">
    <property type="entry name" value="Chitobiase/beta-hexosaminidase domain 2-like"/>
    <property type="match status" value="1"/>
</dbReference>
<dbReference type="InterPro" id="IPR007781">
    <property type="entry name" value="NAGLU"/>
</dbReference>
<evidence type="ECO:0000256" key="7">
    <source>
        <dbReference type="PROSITE-ProRule" id="PRU00282"/>
    </source>
</evidence>
<feature type="domain" description="Alpha-N-acetylglucosaminidase N-terminal" evidence="10">
    <location>
        <begin position="297"/>
        <end position="391"/>
    </location>
</feature>
<feature type="domain" description="Alpha-N-acetylglucosaminidase C-terminal" evidence="11">
    <location>
        <begin position="751"/>
        <end position="1029"/>
    </location>
</feature>
<evidence type="ECO:0000313" key="13">
    <source>
        <dbReference type="Proteomes" id="UP001175353"/>
    </source>
</evidence>
<dbReference type="InterPro" id="IPR018108">
    <property type="entry name" value="MCP_transmembrane"/>
</dbReference>
<reference evidence="12" key="1">
    <citation type="submission" date="2023-06" db="EMBL/GenBank/DDBJ databases">
        <title>Black Yeasts Isolated from many extreme environments.</title>
        <authorList>
            <person name="Coleine C."/>
            <person name="Stajich J.E."/>
            <person name="Selbmann L."/>
        </authorList>
    </citation>
    <scope>NUCLEOTIDE SEQUENCE</scope>
    <source>
        <strain evidence="12">CCFEE 5200</strain>
    </source>
</reference>
<dbReference type="EMBL" id="JAUJLE010000072">
    <property type="protein sequence ID" value="KAK0990127.1"/>
    <property type="molecule type" value="Genomic_DNA"/>
</dbReference>
<dbReference type="FunFam" id="1.50.40.10:FF:000107">
    <property type="entry name" value="Mitochondrial dicarboxylate carrier"/>
    <property type="match status" value="1"/>
</dbReference>
<gene>
    <name evidence="12" type="ORF">LTR91_009048</name>
</gene>
<feature type="domain" description="Alpha-N-acetylglucosaminidase tim-barrel" evidence="9">
    <location>
        <begin position="406"/>
        <end position="742"/>
    </location>
</feature>
<dbReference type="Pfam" id="PF12972">
    <property type="entry name" value="NAGLU_C"/>
    <property type="match status" value="1"/>
</dbReference>
<dbReference type="Gene3D" id="3.20.20.80">
    <property type="entry name" value="Glycosidases"/>
    <property type="match status" value="1"/>
</dbReference>
<comment type="subcellular location">
    <subcellularLocation>
        <location evidence="1">Membrane</location>
        <topology evidence="1">Multi-pass membrane protein</topology>
    </subcellularLocation>
</comment>
<evidence type="ECO:0000313" key="12">
    <source>
        <dbReference type="EMBL" id="KAK0990127.1"/>
    </source>
</evidence>
<protein>
    <recommendedName>
        <fullName evidence="14">Alpha-N-acetylglucosaminidase</fullName>
    </recommendedName>
</protein>
<dbReference type="Gene3D" id="1.50.40.10">
    <property type="entry name" value="Mitochondrial carrier domain"/>
    <property type="match status" value="1"/>
</dbReference>
<dbReference type="InterPro" id="IPR017853">
    <property type="entry name" value="GH"/>
</dbReference>
<feature type="region of interest" description="Disordered" evidence="8">
    <location>
        <begin position="1"/>
        <end position="23"/>
    </location>
</feature>
<dbReference type="InterPro" id="IPR024733">
    <property type="entry name" value="NAGLU_tim-barrel"/>
</dbReference>
<dbReference type="SUPFAM" id="SSF51445">
    <property type="entry name" value="(Trans)glycosidases"/>
    <property type="match status" value="1"/>
</dbReference>
<feature type="repeat" description="Solcar" evidence="7">
    <location>
        <begin position="177"/>
        <end position="260"/>
    </location>
</feature>
<dbReference type="Gene3D" id="1.20.120.670">
    <property type="entry name" value="N-acetyl-b-d-glucoasminidase"/>
    <property type="match status" value="1"/>
</dbReference>
<dbReference type="InterPro" id="IPR024732">
    <property type="entry name" value="NAGLU_C"/>
</dbReference>
<evidence type="ECO:0000256" key="6">
    <source>
        <dbReference type="ARBA" id="ARBA00023136"/>
    </source>
</evidence>
<sequence>MRGAKTDQKPKVRLQTQHHGEKKSLGEMITHVMKSDGVKGFYRGLSASLLRQTTYSTTRFGVYEELKEVFTTGVQTPSFPALIAMASTSGFLGGIAGNPADILNVRMQNDAALPAAERRNYKHAIDGLARMVREEGFASLFRGVWPNSTRAVLMTASQLASYDIFKNELLQRTSMGDNLYTHFTASFMAGFVATTVCSPVDVIKTRVMSSKTKEGFMTLVRRITAQEGFGWMFKGWLPSFVRLGPHTIVTFLFLEQHKKIWRRMHGQVVTTTMRFLTFAASAALTLSTLCGAQSTAGIEALVQRRLPNHSNAFSFSLTLPPSPASYAAPNTTTKQNDEYTVSNAANGTIHITGNTPVALASGLRWYLTTYVHVDIYWFIGSRLHLAPQHLPPVNGTHHGSSIVPWRYHFNTVTFSYTAAFWTWDDWELELDWLALRGVNLPLAWNGYEKILIDVFREAGFSDAEIATFLSGPAFQAWNRFGNIQGSWGGDLPMSWVDNQFALAKQIVARMVELGMTPVLPAFTGFVPYTIGQHYPNASFVNGSQWNGFPLQNTNVTFLEPFDPLFTTLQTSFISKQAAAFGNVSSIYTLDQYNENNPYSGDLGYLRNVTSNTIASLKSADPNAVWLLQGWLFYSSATFWTNARIEAYLGGVANVDMIILDLFSESQPQWQRTNSYYGKPWIWCELHDYGGNMGLYGQVENVTVNPFEALANASSTMVGMGLTMEGQEGNEIMYDILLDQAWSSTPLSSATYFHDWVTARYHGPATLPAGLYSAWDSMRKTVYNNTQINVANAVTKSIFELAPNTTGLLNRTGHHPTTIQYNPAVLVQAWKDFYGVAAQEPSLWDHPAYTFDLTDLTRQVMANAFYPLYTAFVAASKHSNSATYNTTTAAQTGQQLLTLLSDLDALLAASGHPEHFSLAYWIAEARAWASTSNTTSAAAATNTSSMTTGQIADFYEYNARNQITLWGPTGEISDYASKQWAGLISSYYIPRWSLFLQYTLNGTTAANGANPALSPALLAFEEGWQTQIWGEAEGESYVMASGGELQRVVARVVKAWPGVFG</sequence>
<evidence type="ECO:0000256" key="5">
    <source>
        <dbReference type="ARBA" id="ARBA00022989"/>
    </source>
</evidence>
<dbReference type="PROSITE" id="PS50920">
    <property type="entry name" value="SOLCAR"/>
    <property type="match status" value="3"/>
</dbReference>
<dbReference type="SUPFAM" id="SSF103506">
    <property type="entry name" value="Mitochondrial carrier"/>
    <property type="match status" value="1"/>
</dbReference>
<evidence type="ECO:0008006" key="14">
    <source>
        <dbReference type="Google" id="ProtNLM"/>
    </source>
</evidence>
<dbReference type="Proteomes" id="UP001175353">
    <property type="component" value="Unassembled WGS sequence"/>
</dbReference>
<dbReference type="GO" id="GO:0016787">
    <property type="term" value="F:hydrolase activity"/>
    <property type="evidence" value="ECO:0007669"/>
    <property type="project" value="UniProtKB-KW"/>
</dbReference>
<feature type="compositionally biased region" description="Basic and acidic residues" evidence="8">
    <location>
        <begin position="1"/>
        <end position="10"/>
    </location>
</feature>
<keyword evidence="6 7" id="KW-0472">Membrane</keyword>
<dbReference type="InterPro" id="IPR024240">
    <property type="entry name" value="NAGLU_N"/>
</dbReference>
<evidence type="ECO:0000256" key="4">
    <source>
        <dbReference type="ARBA" id="ARBA00022801"/>
    </source>
</evidence>
<evidence type="ECO:0000256" key="3">
    <source>
        <dbReference type="ARBA" id="ARBA00022792"/>
    </source>
</evidence>
<name>A0AAN6QUC6_9PEZI</name>
<dbReference type="Pfam" id="PF12971">
    <property type="entry name" value="NAGLU_N"/>
    <property type="match status" value="1"/>
</dbReference>
<dbReference type="PANTHER" id="PTHR12872">
    <property type="entry name" value="ALPHA-N-ACETYLGLUCOSAMINIDASE"/>
    <property type="match status" value="1"/>
</dbReference>
<feature type="repeat" description="Solcar" evidence="7">
    <location>
        <begin position="77"/>
        <end position="168"/>
    </location>
</feature>
<evidence type="ECO:0000259" key="10">
    <source>
        <dbReference type="Pfam" id="PF12971"/>
    </source>
</evidence>
<evidence type="ECO:0000256" key="2">
    <source>
        <dbReference type="ARBA" id="ARBA00022692"/>
    </source>
</evidence>
<organism evidence="12 13">
    <name type="scientific">Friedmanniomyces endolithicus</name>
    <dbReference type="NCBI Taxonomy" id="329885"/>
    <lineage>
        <taxon>Eukaryota</taxon>
        <taxon>Fungi</taxon>
        <taxon>Dikarya</taxon>
        <taxon>Ascomycota</taxon>
        <taxon>Pezizomycotina</taxon>
        <taxon>Dothideomycetes</taxon>
        <taxon>Dothideomycetidae</taxon>
        <taxon>Mycosphaerellales</taxon>
        <taxon>Teratosphaeriaceae</taxon>
        <taxon>Friedmanniomyces</taxon>
    </lineage>
</organism>
<dbReference type="InterPro" id="IPR023395">
    <property type="entry name" value="MCP_dom_sf"/>
</dbReference>
<keyword evidence="4" id="KW-0378">Hydrolase</keyword>
<evidence type="ECO:0000259" key="11">
    <source>
        <dbReference type="Pfam" id="PF12972"/>
    </source>
</evidence>
<dbReference type="Pfam" id="PF05089">
    <property type="entry name" value="NAGLU"/>
    <property type="match status" value="1"/>
</dbReference>
<dbReference type="Pfam" id="PF00153">
    <property type="entry name" value="Mito_carr"/>
    <property type="match status" value="3"/>
</dbReference>
<keyword evidence="3" id="KW-0496">Mitochondrion</keyword>
<keyword evidence="3" id="KW-0999">Mitochondrion inner membrane</keyword>
<comment type="caution">
    <text evidence="12">The sequence shown here is derived from an EMBL/GenBank/DDBJ whole genome shotgun (WGS) entry which is preliminary data.</text>
</comment>
<dbReference type="AlphaFoldDB" id="A0AAN6QUC6"/>
<dbReference type="InterPro" id="IPR029018">
    <property type="entry name" value="Hex-like_dom2"/>
</dbReference>
<accession>A0AAN6QUC6</accession>
<evidence type="ECO:0000259" key="9">
    <source>
        <dbReference type="Pfam" id="PF05089"/>
    </source>
</evidence>
<keyword evidence="13" id="KW-1185">Reference proteome</keyword>
<keyword evidence="2 7" id="KW-0812">Transmembrane</keyword>